<dbReference type="Proteomes" id="UP000091979">
    <property type="component" value="Unassembled WGS sequence"/>
</dbReference>
<dbReference type="SUPFAM" id="SSF55469">
    <property type="entry name" value="FMN-dependent nitroreductase-like"/>
    <property type="match status" value="1"/>
</dbReference>
<dbReference type="PANTHER" id="PTHR23026">
    <property type="entry name" value="NADPH NITROREDUCTASE"/>
    <property type="match status" value="1"/>
</dbReference>
<keyword evidence="3" id="KW-0560">Oxidoreductase</keyword>
<name>A0A1B7XGA9_9BACT</name>
<protein>
    <submittedName>
        <fullName evidence="5">NADH dehydrogenase</fullName>
    </submittedName>
</protein>
<comment type="caution">
    <text evidence="5">The sequence shown here is derived from an EMBL/GenBank/DDBJ whole genome shotgun (WGS) entry which is preliminary data.</text>
</comment>
<dbReference type="InterPro" id="IPR000415">
    <property type="entry name" value="Nitroreductase-like"/>
</dbReference>
<dbReference type="EMBL" id="JXMS01000007">
    <property type="protein sequence ID" value="OBQ54539.1"/>
    <property type="molecule type" value="Genomic_DNA"/>
</dbReference>
<dbReference type="GO" id="GO:0016491">
    <property type="term" value="F:oxidoreductase activity"/>
    <property type="evidence" value="ECO:0007669"/>
    <property type="project" value="UniProtKB-KW"/>
</dbReference>
<evidence type="ECO:0000313" key="6">
    <source>
        <dbReference type="Proteomes" id="UP000091979"/>
    </source>
</evidence>
<dbReference type="CDD" id="cd02150">
    <property type="entry name" value="nitroreductase"/>
    <property type="match status" value="1"/>
</dbReference>
<evidence type="ECO:0000259" key="4">
    <source>
        <dbReference type="Pfam" id="PF00881"/>
    </source>
</evidence>
<feature type="domain" description="Nitroreductase" evidence="4">
    <location>
        <begin position="7"/>
        <end position="64"/>
    </location>
</feature>
<dbReference type="InterPro" id="IPR050627">
    <property type="entry name" value="Nitroreductase/BluB"/>
</dbReference>
<sequence>MNVLEAIATRRSIRKFTSEAVSEETIETLLKAAMAAPSAGNEQPWQFIVIDDKAVLEKTAKLSPYISMAAKSPLSIMVMGDREVEKYPGNWMLDCSAAIQNLLLAAHSEGLGAVWCGLWPEEDRVAAARELVNAPQNVIPLAVIVLGHPDQDLKPQDRFDASRVRKNTW</sequence>
<keyword evidence="6" id="KW-1185">Reference proteome</keyword>
<keyword evidence="2" id="KW-0288">FMN</keyword>
<evidence type="ECO:0000256" key="3">
    <source>
        <dbReference type="ARBA" id="ARBA00023002"/>
    </source>
</evidence>
<dbReference type="PATRIC" id="fig|1560234.3.peg.3113"/>
<dbReference type="Gene3D" id="3.40.109.10">
    <property type="entry name" value="NADH Oxidase"/>
    <property type="match status" value="1"/>
</dbReference>
<proteinExistence type="predicted"/>
<dbReference type="InterPro" id="IPR029479">
    <property type="entry name" value="Nitroreductase"/>
</dbReference>
<reference evidence="5 6" key="1">
    <citation type="submission" date="2015-01" db="EMBL/GenBank/DDBJ databases">
        <title>Desulfovibrio sp. JC271 draft genome sequence.</title>
        <authorList>
            <person name="Shivani Y."/>
            <person name="Subhash Y."/>
            <person name="Sasikala C."/>
            <person name="Ramana C.V."/>
        </authorList>
    </citation>
    <scope>NUCLEOTIDE SEQUENCE [LARGE SCALE GENOMIC DNA]</scope>
    <source>
        <strain evidence="5 6">JC271</strain>
    </source>
</reference>
<dbReference type="PANTHER" id="PTHR23026:SF90">
    <property type="entry name" value="IODOTYROSINE DEIODINASE 1"/>
    <property type="match status" value="1"/>
</dbReference>
<dbReference type="Pfam" id="PF00881">
    <property type="entry name" value="Nitroreductase"/>
    <property type="match status" value="2"/>
</dbReference>
<keyword evidence="1" id="KW-0285">Flavoprotein</keyword>
<accession>A0A1B7XGA9</accession>
<evidence type="ECO:0000256" key="1">
    <source>
        <dbReference type="ARBA" id="ARBA00022630"/>
    </source>
</evidence>
<feature type="domain" description="Nitroreductase" evidence="4">
    <location>
        <begin position="73"/>
        <end position="148"/>
    </location>
</feature>
<dbReference type="STRING" id="1560234.SP90_05705"/>
<dbReference type="OrthoDB" id="9798230at2"/>
<evidence type="ECO:0000256" key="2">
    <source>
        <dbReference type="ARBA" id="ARBA00022643"/>
    </source>
</evidence>
<gene>
    <name evidence="5" type="ORF">SP90_05705</name>
</gene>
<dbReference type="RefSeq" id="WP_066853468.1">
    <property type="nucleotide sequence ID" value="NZ_JXMS01000007.1"/>
</dbReference>
<evidence type="ECO:0000313" key="5">
    <source>
        <dbReference type="EMBL" id="OBQ54539.1"/>
    </source>
</evidence>
<dbReference type="AlphaFoldDB" id="A0A1B7XGA9"/>
<organism evidence="5 6">
    <name type="scientific">Halodesulfovibrio spirochaetisodalis</name>
    <dbReference type="NCBI Taxonomy" id="1560234"/>
    <lineage>
        <taxon>Bacteria</taxon>
        <taxon>Pseudomonadati</taxon>
        <taxon>Thermodesulfobacteriota</taxon>
        <taxon>Desulfovibrionia</taxon>
        <taxon>Desulfovibrionales</taxon>
        <taxon>Desulfovibrionaceae</taxon>
        <taxon>Halodesulfovibrio</taxon>
    </lineage>
</organism>